<dbReference type="InterPro" id="IPR051465">
    <property type="entry name" value="Cell_Envelope_Struct_Comp"/>
</dbReference>
<feature type="domain" description="SLH" evidence="3">
    <location>
        <begin position="320"/>
        <end position="374"/>
    </location>
</feature>
<evidence type="ECO:0000256" key="2">
    <source>
        <dbReference type="SAM" id="SignalP"/>
    </source>
</evidence>
<feature type="chain" id="PRO_5031046432" evidence="2">
    <location>
        <begin position="27"/>
        <end position="430"/>
    </location>
</feature>
<feature type="domain" description="SLH" evidence="3">
    <location>
        <begin position="375"/>
        <end position="430"/>
    </location>
</feature>
<feature type="domain" description="SLH" evidence="3">
    <location>
        <begin position="256"/>
        <end position="319"/>
    </location>
</feature>
<reference evidence="4 5" key="1">
    <citation type="submission" date="2020-08" db="EMBL/GenBank/DDBJ databases">
        <title>Genomic Encyclopedia of Type Strains, Phase IV (KMG-IV): sequencing the most valuable type-strain genomes for metagenomic binning, comparative biology and taxonomic classification.</title>
        <authorList>
            <person name="Goeker M."/>
        </authorList>
    </citation>
    <scope>NUCLEOTIDE SEQUENCE [LARGE SCALE GENOMIC DNA]</scope>
    <source>
        <strain evidence="4 5">DSM 5391</strain>
    </source>
</reference>
<protein>
    <submittedName>
        <fullName evidence="4">Lysophospholipase L1-like esterase</fullName>
    </submittedName>
</protein>
<feature type="signal peptide" evidence="2">
    <location>
        <begin position="1"/>
        <end position="26"/>
    </location>
</feature>
<keyword evidence="5" id="KW-1185">Reference proteome</keyword>
<gene>
    <name evidence="4" type="ORF">HNR53_002703</name>
</gene>
<name>A0A7X0LVW6_9BACI</name>
<organism evidence="4 5">
    <name type="scientific">Bacillus benzoevorans</name>
    <dbReference type="NCBI Taxonomy" id="1456"/>
    <lineage>
        <taxon>Bacteria</taxon>
        <taxon>Bacillati</taxon>
        <taxon>Bacillota</taxon>
        <taxon>Bacilli</taxon>
        <taxon>Bacillales</taxon>
        <taxon>Bacillaceae</taxon>
        <taxon>Bacillus</taxon>
    </lineage>
</organism>
<dbReference type="Gene3D" id="3.40.50.1110">
    <property type="entry name" value="SGNH hydrolase"/>
    <property type="match status" value="1"/>
</dbReference>
<dbReference type="Proteomes" id="UP000531594">
    <property type="component" value="Unassembled WGS sequence"/>
</dbReference>
<dbReference type="RefSeq" id="WP_184526705.1">
    <property type="nucleotide sequence ID" value="NZ_JACHGK010000009.1"/>
</dbReference>
<dbReference type="SUPFAM" id="SSF52266">
    <property type="entry name" value="SGNH hydrolase"/>
    <property type="match status" value="1"/>
</dbReference>
<evidence type="ECO:0000256" key="1">
    <source>
        <dbReference type="ARBA" id="ARBA00022729"/>
    </source>
</evidence>
<dbReference type="EMBL" id="JACHGK010000009">
    <property type="protein sequence ID" value="MBB6446053.1"/>
    <property type="molecule type" value="Genomic_DNA"/>
</dbReference>
<dbReference type="PROSITE" id="PS51272">
    <property type="entry name" value="SLH"/>
    <property type="match status" value="3"/>
</dbReference>
<dbReference type="AlphaFoldDB" id="A0A7X0LVW6"/>
<dbReference type="PANTHER" id="PTHR43308:SF5">
    <property type="entry name" value="S-LAYER PROTEIN _ PEPTIDOGLYCAN ENDO-BETA-N-ACETYLGLUCOSAMINIDASE"/>
    <property type="match status" value="1"/>
</dbReference>
<evidence type="ECO:0000259" key="3">
    <source>
        <dbReference type="PROSITE" id="PS51272"/>
    </source>
</evidence>
<keyword evidence="1 2" id="KW-0732">Signal</keyword>
<dbReference type="Pfam" id="PF00395">
    <property type="entry name" value="SLH"/>
    <property type="match status" value="3"/>
</dbReference>
<comment type="caution">
    <text evidence="4">The sequence shown here is derived from an EMBL/GenBank/DDBJ whole genome shotgun (WGS) entry which is preliminary data.</text>
</comment>
<evidence type="ECO:0000313" key="5">
    <source>
        <dbReference type="Proteomes" id="UP000531594"/>
    </source>
</evidence>
<dbReference type="Pfam" id="PF13472">
    <property type="entry name" value="Lipase_GDSL_2"/>
    <property type="match status" value="1"/>
</dbReference>
<accession>A0A7X0LVW6</accession>
<dbReference type="PANTHER" id="PTHR43308">
    <property type="entry name" value="OUTER MEMBRANE PROTEIN ALPHA-RELATED"/>
    <property type="match status" value="1"/>
</dbReference>
<dbReference type="InterPro" id="IPR013830">
    <property type="entry name" value="SGNH_hydro"/>
</dbReference>
<proteinExistence type="predicted"/>
<dbReference type="InterPro" id="IPR001119">
    <property type="entry name" value="SLH_dom"/>
</dbReference>
<dbReference type="InterPro" id="IPR036514">
    <property type="entry name" value="SGNH_hydro_sf"/>
</dbReference>
<evidence type="ECO:0000313" key="4">
    <source>
        <dbReference type="EMBL" id="MBB6446053.1"/>
    </source>
</evidence>
<sequence>MRKWKKLCCAFAIGCAAALSPFSAFAAENDKLDYLALGDSLAAGQTPVRTIDKGYTDYLGSQLNKVGALSSFDKRFAVSGYTTTDVLADIQANKSVSDNSGNTVTIETAIANAEVITIDAGANDILKEIAIDKEKLEVNMDPGKVNTAILTVGVNTSAILAKIKTLNPNADVYVMGYYNPFTILPAQYQTQFQTLLNALNQTIANSAKLKGAVFVPTAAVFAKNTAAYMPNPMDIHPNQDGYLVIANAFWKALDVGKETNFSDIANTTGKNEIEKLAGKGIISGYANGQFAPSDSITRAQSAIMLNRAIVYSDAPAINPNYADVNESSFAYDAIAKMTEAKVFSGSNNQFNPDQQLTRAQMARVLVEAFDLTGTAALTFKDVAGDHWAKNYISILAENGITVGYNDGSFKPNKSISRAEFSIMLAKALEK</sequence>